<organism evidence="2 3">
    <name type="scientific">Cuscuta australis</name>
    <dbReference type="NCBI Taxonomy" id="267555"/>
    <lineage>
        <taxon>Eukaryota</taxon>
        <taxon>Viridiplantae</taxon>
        <taxon>Streptophyta</taxon>
        <taxon>Embryophyta</taxon>
        <taxon>Tracheophyta</taxon>
        <taxon>Spermatophyta</taxon>
        <taxon>Magnoliopsida</taxon>
        <taxon>eudicotyledons</taxon>
        <taxon>Gunneridae</taxon>
        <taxon>Pentapetalae</taxon>
        <taxon>asterids</taxon>
        <taxon>lamiids</taxon>
        <taxon>Solanales</taxon>
        <taxon>Convolvulaceae</taxon>
        <taxon>Cuscuteae</taxon>
        <taxon>Cuscuta</taxon>
        <taxon>Cuscuta subgen. Grammica</taxon>
        <taxon>Cuscuta sect. Cleistogrammica</taxon>
    </lineage>
</organism>
<accession>A0A328D1F6</accession>
<dbReference type="Proteomes" id="UP000249390">
    <property type="component" value="Unassembled WGS sequence"/>
</dbReference>
<evidence type="ECO:0000256" key="1">
    <source>
        <dbReference type="SAM" id="MobiDB-lite"/>
    </source>
</evidence>
<keyword evidence="3" id="KW-1185">Reference proteome</keyword>
<name>A0A328D1F6_9ASTE</name>
<feature type="compositionally biased region" description="Polar residues" evidence="1">
    <location>
        <begin position="40"/>
        <end position="50"/>
    </location>
</feature>
<proteinExistence type="predicted"/>
<dbReference type="AlphaFoldDB" id="A0A328D1F6"/>
<feature type="compositionally biased region" description="Basic and acidic residues" evidence="1">
    <location>
        <begin position="51"/>
        <end position="60"/>
    </location>
</feature>
<dbReference type="EMBL" id="NQVE01000214">
    <property type="protein sequence ID" value="RAL38199.1"/>
    <property type="molecule type" value="Genomic_DNA"/>
</dbReference>
<gene>
    <name evidence="2" type="ORF">DM860_017404</name>
</gene>
<reference evidence="2 3" key="1">
    <citation type="submission" date="2018-06" db="EMBL/GenBank/DDBJ databases">
        <title>The Genome of Cuscuta australis (Dodder) Provides Insight into the Evolution of Plant Parasitism.</title>
        <authorList>
            <person name="Liu H."/>
        </authorList>
    </citation>
    <scope>NUCLEOTIDE SEQUENCE [LARGE SCALE GENOMIC DNA]</scope>
    <source>
        <strain evidence="3">cv. Yunnan</strain>
        <tissue evidence="2">Vines</tissue>
    </source>
</reference>
<feature type="region of interest" description="Disordered" evidence="1">
    <location>
        <begin position="23"/>
        <end position="60"/>
    </location>
</feature>
<evidence type="ECO:0000313" key="3">
    <source>
        <dbReference type="Proteomes" id="UP000249390"/>
    </source>
</evidence>
<protein>
    <submittedName>
        <fullName evidence="2">Uncharacterized protein</fullName>
    </submittedName>
</protein>
<comment type="caution">
    <text evidence="2">The sequence shown here is derived from an EMBL/GenBank/DDBJ whole genome shotgun (WGS) entry which is preliminary data.</text>
</comment>
<evidence type="ECO:0000313" key="2">
    <source>
        <dbReference type="EMBL" id="RAL38199.1"/>
    </source>
</evidence>
<sequence length="60" mass="6709">MLKMKQMQCESYEKQIQELEQRLSEHYMPSHNGSVGEGVSNLTTSCASSSLEDKTGNLSK</sequence>